<feature type="transmembrane region" description="Helical" evidence="10">
    <location>
        <begin position="389"/>
        <end position="409"/>
    </location>
</feature>
<dbReference type="PRINTS" id="PR01035">
    <property type="entry name" value="TCRTETA"/>
</dbReference>
<dbReference type="EMBL" id="JBHMBH010000012">
    <property type="protein sequence ID" value="MFB9713595.1"/>
    <property type="molecule type" value="Genomic_DNA"/>
</dbReference>
<dbReference type="PROSITE" id="PS00216">
    <property type="entry name" value="SUGAR_TRANSPORT_1"/>
    <property type="match status" value="1"/>
</dbReference>
<gene>
    <name evidence="12" type="ORF">ACFFPI_05440</name>
</gene>
<keyword evidence="5" id="KW-1003">Cell membrane</keyword>
<reference evidence="12 13" key="1">
    <citation type="submission" date="2024-09" db="EMBL/GenBank/DDBJ databases">
        <authorList>
            <person name="Sun Q."/>
            <person name="Mori K."/>
        </authorList>
    </citation>
    <scope>NUCLEOTIDE SEQUENCE [LARGE SCALE GENOMIC DNA]</scope>
    <source>
        <strain evidence="12 13">JCM 13519</strain>
    </source>
</reference>
<dbReference type="PROSITE" id="PS50850">
    <property type="entry name" value="MFS"/>
    <property type="match status" value="1"/>
</dbReference>
<feature type="transmembrane region" description="Helical" evidence="10">
    <location>
        <begin position="186"/>
        <end position="206"/>
    </location>
</feature>
<evidence type="ECO:0000256" key="7">
    <source>
        <dbReference type="ARBA" id="ARBA00022989"/>
    </source>
</evidence>
<evidence type="ECO:0000256" key="4">
    <source>
        <dbReference type="ARBA" id="ARBA00022448"/>
    </source>
</evidence>
<dbReference type="PANTHER" id="PTHR23502">
    <property type="entry name" value="MAJOR FACILITATOR SUPERFAMILY"/>
    <property type="match status" value="1"/>
</dbReference>
<dbReference type="RefSeq" id="WP_345052687.1">
    <property type="nucleotide sequence ID" value="NZ_BAABED010000001.1"/>
</dbReference>
<organism evidence="12 13">
    <name type="scientific">Arthrobacter methylotrophus</name>
    <dbReference type="NCBI Taxonomy" id="121291"/>
    <lineage>
        <taxon>Bacteria</taxon>
        <taxon>Bacillati</taxon>
        <taxon>Actinomycetota</taxon>
        <taxon>Actinomycetes</taxon>
        <taxon>Micrococcales</taxon>
        <taxon>Micrococcaceae</taxon>
        <taxon>Arthrobacter</taxon>
    </lineage>
</organism>
<feature type="transmembrane region" description="Helical" evidence="10">
    <location>
        <begin position="300"/>
        <end position="319"/>
    </location>
</feature>
<dbReference type="SUPFAM" id="SSF103473">
    <property type="entry name" value="MFS general substrate transporter"/>
    <property type="match status" value="1"/>
</dbReference>
<evidence type="ECO:0000256" key="8">
    <source>
        <dbReference type="ARBA" id="ARBA00023136"/>
    </source>
</evidence>
<dbReference type="InterPro" id="IPR005829">
    <property type="entry name" value="Sugar_transporter_CS"/>
</dbReference>
<protein>
    <submittedName>
        <fullName evidence="12">Multidrug effflux MFS transporter</fullName>
    </submittedName>
</protein>
<evidence type="ECO:0000256" key="1">
    <source>
        <dbReference type="ARBA" id="ARBA00004651"/>
    </source>
</evidence>
<keyword evidence="6 10" id="KW-0812">Transmembrane</keyword>
<evidence type="ECO:0000256" key="3">
    <source>
        <dbReference type="ARBA" id="ARBA00007520"/>
    </source>
</evidence>
<feature type="domain" description="Major facilitator superfamily (MFS) profile" evidence="11">
    <location>
        <begin position="31"/>
        <end position="422"/>
    </location>
</feature>
<dbReference type="Gene3D" id="1.20.1720.10">
    <property type="entry name" value="Multidrug resistance protein D"/>
    <property type="match status" value="1"/>
</dbReference>
<name>A0ABV5UM43_9MICC</name>
<feature type="transmembrane region" description="Helical" evidence="10">
    <location>
        <begin position="155"/>
        <end position="180"/>
    </location>
</feature>
<comment type="subcellular location">
    <subcellularLocation>
        <location evidence="1">Cell membrane</location>
        <topology evidence="1">Multi-pass membrane protein</topology>
    </subcellularLocation>
</comment>
<feature type="transmembrane region" description="Helical" evidence="10">
    <location>
        <begin position="235"/>
        <end position="255"/>
    </location>
</feature>
<evidence type="ECO:0000256" key="6">
    <source>
        <dbReference type="ARBA" id="ARBA00022692"/>
    </source>
</evidence>
<evidence type="ECO:0000259" key="11">
    <source>
        <dbReference type="PROSITE" id="PS50850"/>
    </source>
</evidence>
<keyword evidence="13" id="KW-1185">Reference proteome</keyword>
<dbReference type="InterPro" id="IPR036259">
    <property type="entry name" value="MFS_trans_sf"/>
</dbReference>
<feature type="region of interest" description="Disordered" evidence="9">
    <location>
        <begin position="1"/>
        <end position="23"/>
    </location>
</feature>
<dbReference type="InterPro" id="IPR004812">
    <property type="entry name" value="Efflux_drug-R_Bcr/CmlA"/>
</dbReference>
<evidence type="ECO:0000256" key="9">
    <source>
        <dbReference type="SAM" id="MobiDB-lite"/>
    </source>
</evidence>
<keyword evidence="7 10" id="KW-1133">Transmembrane helix</keyword>
<feature type="transmembrane region" description="Helical" evidence="10">
    <location>
        <begin position="65"/>
        <end position="85"/>
    </location>
</feature>
<feature type="transmembrane region" description="Helical" evidence="10">
    <location>
        <begin position="270"/>
        <end position="293"/>
    </location>
</feature>
<sequence>MATDPTSQEDLEEIRNNPSGPSLPIPPSSSLVVVLAAVSAVPQLAIDMYLPGFPDLSRDLQADPFAVQLTLTAFMAGLAAGQLVIGPVSDQFGRRRLLLWGSALCAVATVLCAIAPTIEALILFRLLQGLTGAAGVVLARAVIADRASGSRAASLFSLMIAIQGAAPVVAPLAGGVVVQFLGWRGVFWALAVISVALWLLATFFIAESLPVGRRRAGGLSELRRMTAAVLRNRSYLHYCLAVGFGLGSMFCYIAASPFILQETYGMDAGWFSVVFAANAAGIALFSALSAGLVRRFSPVAVMRLGLSLMAAGTTGYFILTLTESANLWSTLVLFFVIVGSLGLVLGNATALAVAQAREAAGTAVAVIGAAEFLIGAAAAPLVGLGGENLQPALGAGMLTMTLIAAIAGWTSGRRCAPQQEMH</sequence>
<comment type="similarity">
    <text evidence="2">Belongs to the major facilitator superfamily. Bcr/CmlA family.</text>
</comment>
<dbReference type="Pfam" id="PF07690">
    <property type="entry name" value="MFS_1"/>
    <property type="match status" value="1"/>
</dbReference>
<dbReference type="InterPro" id="IPR020846">
    <property type="entry name" value="MFS_dom"/>
</dbReference>
<keyword evidence="4" id="KW-0813">Transport</keyword>
<feature type="transmembrane region" description="Helical" evidence="10">
    <location>
        <begin position="331"/>
        <end position="353"/>
    </location>
</feature>
<evidence type="ECO:0000256" key="10">
    <source>
        <dbReference type="SAM" id="Phobius"/>
    </source>
</evidence>
<evidence type="ECO:0000313" key="13">
    <source>
        <dbReference type="Proteomes" id="UP001589536"/>
    </source>
</evidence>
<comment type="similarity">
    <text evidence="3">Belongs to the major facilitator superfamily. TCR/Tet family.</text>
</comment>
<evidence type="ECO:0000256" key="5">
    <source>
        <dbReference type="ARBA" id="ARBA00022475"/>
    </source>
</evidence>
<comment type="caution">
    <text evidence="12">The sequence shown here is derived from an EMBL/GenBank/DDBJ whole genome shotgun (WGS) entry which is preliminary data.</text>
</comment>
<keyword evidence="8 10" id="KW-0472">Membrane</keyword>
<dbReference type="PANTHER" id="PTHR23502:SF132">
    <property type="entry name" value="POLYAMINE TRANSPORTER 2-RELATED"/>
    <property type="match status" value="1"/>
</dbReference>
<feature type="transmembrane region" description="Helical" evidence="10">
    <location>
        <begin position="97"/>
        <end position="116"/>
    </location>
</feature>
<evidence type="ECO:0000256" key="2">
    <source>
        <dbReference type="ARBA" id="ARBA00006236"/>
    </source>
</evidence>
<dbReference type="InterPro" id="IPR011701">
    <property type="entry name" value="MFS"/>
</dbReference>
<dbReference type="NCBIfam" id="TIGR00710">
    <property type="entry name" value="efflux_Bcr_CflA"/>
    <property type="match status" value="1"/>
</dbReference>
<feature type="transmembrane region" description="Helical" evidence="10">
    <location>
        <begin position="360"/>
        <end position="383"/>
    </location>
</feature>
<accession>A0ABV5UM43</accession>
<dbReference type="InterPro" id="IPR001958">
    <property type="entry name" value="Tet-R_TetA/multi-R_MdtG-like"/>
</dbReference>
<dbReference type="CDD" id="cd17320">
    <property type="entry name" value="MFS_MdfA_MDR_like"/>
    <property type="match status" value="1"/>
</dbReference>
<dbReference type="Proteomes" id="UP001589536">
    <property type="component" value="Unassembled WGS sequence"/>
</dbReference>
<feature type="transmembrane region" description="Helical" evidence="10">
    <location>
        <begin position="122"/>
        <end position="143"/>
    </location>
</feature>
<proteinExistence type="inferred from homology"/>
<evidence type="ECO:0000313" key="12">
    <source>
        <dbReference type="EMBL" id="MFB9713595.1"/>
    </source>
</evidence>